<evidence type="ECO:0000259" key="5">
    <source>
        <dbReference type="PROSITE" id="PS50089"/>
    </source>
</evidence>
<keyword evidence="2 4" id="KW-0863">Zinc-finger</keyword>
<dbReference type="Gene3D" id="3.30.40.10">
    <property type="entry name" value="Zinc/RING finger domain, C3HC4 (zinc finger)"/>
    <property type="match status" value="1"/>
</dbReference>
<evidence type="ECO:0000313" key="6">
    <source>
        <dbReference type="EMBL" id="CAH0369306.1"/>
    </source>
</evidence>
<evidence type="ECO:0000256" key="4">
    <source>
        <dbReference type="PROSITE-ProRule" id="PRU00175"/>
    </source>
</evidence>
<organism evidence="6 7">
    <name type="scientific">Pelagomonas calceolata</name>
    <dbReference type="NCBI Taxonomy" id="35677"/>
    <lineage>
        <taxon>Eukaryota</taxon>
        <taxon>Sar</taxon>
        <taxon>Stramenopiles</taxon>
        <taxon>Ochrophyta</taxon>
        <taxon>Pelagophyceae</taxon>
        <taxon>Pelagomonadales</taxon>
        <taxon>Pelagomonadaceae</taxon>
        <taxon>Pelagomonas</taxon>
    </lineage>
</organism>
<dbReference type="Pfam" id="PF13920">
    <property type="entry name" value="zf-C3HC4_3"/>
    <property type="match status" value="1"/>
</dbReference>
<dbReference type="GO" id="GO:0008270">
    <property type="term" value="F:zinc ion binding"/>
    <property type="evidence" value="ECO:0007669"/>
    <property type="project" value="UniProtKB-KW"/>
</dbReference>
<evidence type="ECO:0000256" key="1">
    <source>
        <dbReference type="ARBA" id="ARBA00022723"/>
    </source>
</evidence>
<protein>
    <recommendedName>
        <fullName evidence="5">RING-type domain-containing protein</fullName>
    </recommendedName>
</protein>
<gene>
    <name evidence="6" type="ORF">PECAL_2P24260</name>
</gene>
<dbReference type="SUPFAM" id="SSF57850">
    <property type="entry name" value="RING/U-box"/>
    <property type="match status" value="1"/>
</dbReference>
<dbReference type="PROSITE" id="PS00518">
    <property type="entry name" value="ZF_RING_1"/>
    <property type="match status" value="1"/>
</dbReference>
<feature type="domain" description="RING-type" evidence="5">
    <location>
        <begin position="181"/>
        <end position="215"/>
    </location>
</feature>
<proteinExistence type="predicted"/>
<dbReference type="InterPro" id="IPR001841">
    <property type="entry name" value="Znf_RING"/>
</dbReference>
<keyword evidence="3" id="KW-0862">Zinc</keyword>
<evidence type="ECO:0000256" key="2">
    <source>
        <dbReference type="ARBA" id="ARBA00022771"/>
    </source>
</evidence>
<sequence>MDVTSLRTALALARRDAAAARADAAAARRHARRRAGAARADALAARRSARDAAEAFDAVAEAAAAAARDASRARSNQAAAEAAHAAARAQLRRARDGEVFVDALDALEAFDDVPPPPPKVEPPLTPETALTACERAFLPQKLQPLSLDALADLDRRVQHLGDELKRQVVDRARCGDEASQCALCCSASKSIAFVDCGHAVCGACVERVDRCPFCRGPAQPTIRIHL</sequence>
<keyword evidence="7" id="KW-1185">Reference proteome</keyword>
<evidence type="ECO:0000313" key="7">
    <source>
        <dbReference type="Proteomes" id="UP000789595"/>
    </source>
</evidence>
<comment type="caution">
    <text evidence="6">The sequence shown here is derived from an EMBL/GenBank/DDBJ whole genome shotgun (WGS) entry which is preliminary data.</text>
</comment>
<accession>A0A8J2SEW2</accession>
<dbReference type="EMBL" id="CAKKNE010000002">
    <property type="protein sequence ID" value="CAH0369306.1"/>
    <property type="molecule type" value="Genomic_DNA"/>
</dbReference>
<evidence type="ECO:0000256" key="3">
    <source>
        <dbReference type="ARBA" id="ARBA00022833"/>
    </source>
</evidence>
<keyword evidence="1" id="KW-0479">Metal-binding</keyword>
<dbReference type="AlphaFoldDB" id="A0A8J2SEW2"/>
<dbReference type="InterPro" id="IPR013083">
    <property type="entry name" value="Znf_RING/FYVE/PHD"/>
</dbReference>
<dbReference type="InterPro" id="IPR017907">
    <property type="entry name" value="Znf_RING_CS"/>
</dbReference>
<dbReference type="SMART" id="SM00184">
    <property type="entry name" value="RING"/>
    <property type="match status" value="1"/>
</dbReference>
<name>A0A8J2SEW2_9STRA</name>
<reference evidence="6" key="1">
    <citation type="submission" date="2021-11" db="EMBL/GenBank/DDBJ databases">
        <authorList>
            <consortium name="Genoscope - CEA"/>
            <person name="William W."/>
        </authorList>
    </citation>
    <scope>NUCLEOTIDE SEQUENCE</scope>
</reference>
<dbReference type="PROSITE" id="PS50089">
    <property type="entry name" value="ZF_RING_2"/>
    <property type="match status" value="1"/>
</dbReference>
<dbReference type="Proteomes" id="UP000789595">
    <property type="component" value="Unassembled WGS sequence"/>
</dbReference>